<dbReference type="OrthoDB" id="1493027at2"/>
<dbReference type="Pfam" id="PF16344">
    <property type="entry name" value="FecR_C"/>
    <property type="match status" value="1"/>
</dbReference>
<evidence type="ECO:0000259" key="3">
    <source>
        <dbReference type="Pfam" id="PF16344"/>
    </source>
</evidence>
<evidence type="ECO:0000259" key="2">
    <source>
        <dbReference type="Pfam" id="PF04773"/>
    </source>
</evidence>
<evidence type="ECO:0000256" key="1">
    <source>
        <dbReference type="SAM" id="Phobius"/>
    </source>
</evidence>
<dbReference type="InterPro" id="IPR032508">
    <property type="entry name" value="FecR_C"/>
</dbReference>
<dbReference type="EMBL" id="FRAU01000004">
    <property type="protein sequence ID" value="SHK55183.1"/>
    <property type="molecule type" value="Genomic_DNA"/>
</dbReference>
<dbReference type="InterPro" id="IPR006860">
    <property type="entry name" value="FecR"/>
</dbReference>
<dbReference type="Pfam" id="PF04773">
    <property type="entry name" value="FecR"/>
    <property type="match status" value="1"/>
</dbReference>
<dbReference type="STRING" id="633813.SAMN04488087_1355"/>
<name>A0A1M6TDZ1_9BACT</name>
<keyword evidence="1" id="KW-1133">Transmembrane helix</keyword>
<dbReference type="GO" id="GO:0016989">
    <property type="term" value="F:sigma factor antagonist activity"/>
    <property type="evidence" value="ECO:0007669"/>
    <property type="project" value="TreeGrafter"/>
</dbReference>
<feature type="domain" description="FecR protein" evidence="2">
    <location>
        <begin position="175"/>
        <end position="261"/>
    </location>
</feature>
<dbReference type="Gene3D" id="3.55.50.30">
    <property type="match status" value="1"/>
</dbReference>
<reference evidence="5" key="1">
    <citation type="submission" date="2016-11" db="EMBL/GenBank/DDBJ databases">
        <authorList>
            <person name="Varghese N."/>
            <person name="Submissions S."/>
        </authorList>
    </citation>
    <scope>NUCLEOTIDE SEQUENCE [LARGE SCALE GENOMIC DNA]</scope>
    <source>
        <strain evidence="5">DSM 22212</strain>
    </source>
</reference>
<gene>
    <name evidence="4" type="ORF">SAMN04488087_1355</name>
</gene>
<sequence length="378" mass="41464">MTADFASLPFWEALTPSEREALQALLAQEPTLARALGCWEALQVHLRERLEKAVPDRRLLVLYALARSGREALLTPEERAELEAARPALEQALKLLSGLEIIVEDIASACADFEEAWAGHFAGKQPLRPASERRPRLAQRRLAYRWVVRVALSSVVLALIGVLWWHQTAKRVVWTVAEGAVAVRTLADGSSVRLVGPAVLRYAERFDRRLQLEGQAFLEVQPGNQPFVVETPEAVVTVLGTRFGVRSAAGQTEVVLVEGRVALRGRGRTEAPVILTPGQRSRVIAGQAPEPPTTVQVSKALLWTGLHIFDGMSMREIASYLSGLYGVTIHVDPSLAAEPIVGTFTQDQPLPEILQALAATLGARLEQMPEGYRLLPLR</sequence>
<evidence type="ECO:0000313" key="5">
    <source>
        <dbReference type="Proteomes" id="UP000185812"/>
    </source>
</evidence>
<keyword evidence="1" id="KW-0812">Transmembrane</keyword>
<dbReference type="PIRSF" id="PIRSF018266">
    <property type="entry name" value="FecR"/>
    <property type="match status" value="1"/>
</dbReference>
<dbReference type="InterPro" id="IPR012373">
    <property type="entry name" value="Ferrdict_sens_TM"/>
</dbReference>
<feature type="domain" description="Protein FecR C-terminal" evidence="3">
    <location>
        <begin position="308"/>
        <end position="364"/>
    </location>
</feature>
<dbReference type="RefSeq" id="WP_072715223.1">
    <property type="nucleotide sequence ID" value="NZ_FRAU01000004.1"/>
</dbReference>
<dbReference type="AlphaFoldDB" id="A0A1M6TDZ1"/>
<feature type="transmembrane region" description="Helical" evidence="1">
    <location>
        <begin position="143"/>
        <end position="165"/>
    </location>
</feature>
<dbReference type="Gene3D" id="2.60.120.1440">
    <property type="match status" value="1"/>
</dbReference>
<evidence type="ECO:0000313" key="4">
    <source>
        <dbReference type="EMBL" id="SHK55183.1"/>
    </source>
</evidence>
<accession>A0A1M6TDZ1</accession>
<dbReference type="Proteomes" id="UP000185812">
    <property type="component" value="Unassembled WGS sequence"/>
</dbReference>
<dbReference type="PANTHER" id="PTHR30273:SF2">
    <property type="entry name" value="PROTEIN FECR"/>
    <property type="match status" value="1"/>
</dbReference>
<keyword evidence="5" id="KW-1185">Reference proteome</keyword>
<protein>
    <submittedName>
        <fullName evidence="4">FecR family protein</fullName>
    </submittedName>
</protein>
<organism evidence="4 5">
    <name type="scientific">Rhodothermus profundi</name>
    <dbReference type="NCBI Taxonomy" id="633813"/>
    <lineage>
        <taxon>Bacteria</taxon>
        <taxon>Pseudomonadati</taxon>
        <taxon>Rhodothermota</taxon>
        <taxon>Rhodothermia</taxon>
        <taxon>Rhodothermales</taxon>
        <taxon>Rhodothermaceae</taxon>
        <taxon>Rhodothermus</taxon>
    </lineage>
</organism>
<keyword evidence="1" id="KW-0472">Membrane</keyword>
<proteinExistence type="predicted"/>
<dbReference type="PANTHER" id="PTHR30273">
    <property type="entry name" value="PERIPLASMIC SIGNAL SENSOR AND SIGMA FACTOR ACTIVATOR FECR-RELATED"/>
    <property type="match status" value="1"/>
</dbReference>